<keyword evidence="2" id="KW-1185">Reference proteome</keyword>
<protein>
    <submittedName>
        <fullName evidence="1">Uncharacterized protein</fullName>
    </submittedName>
</protein>
<comment type="caution">
    <text evidence="1">The sequence shown here is derived from an EMBL/GenBank/DDBJ whole genome shotgun (WGS) entry which is preliminary data.</text>
</comment>
<proteinExistence type="predicted"/>
<name>A0ABW3IPN5_9RHOB</name>
<accession>A0ABW3IPN5</accession>
<evidence type="ECO:0000313" key="1">
    <source>
        <dbReference type="EMBL" id="MFD0979974.1"/>
    </source>
</evidence>
<dbReference type="EMBL" id="JBHTJT010000008">
    <property type="protein sequence ID" value="MFD0979974.1"/>
    <property type="molecule type" value="Genomic_DNA"/>
</dbReference>
<gene>
    <name evidence="1" type="ORF">ACFQ2S_09945</name>
</gene>
<dbReference type="Proteomes" id="UP001597108">
    <property type="component" value="Unassembled WGS sequence"/>
</dbReference>
<organism evidence="1 2">
    <name type="scientific">Tropicimonas aquimaris</name>
    <dbReference type="NCBI Taxonomy" id="914152"/>
    <lineage>
        <taxon>Bacteria</taxon>
        <taxon>Pseudomonadati</taxon>
        <taxon>Pseudomonadota</taxon>
        <taxon>Alphaproteobacteria</taxon>
        <taxon>Rhodobacterales</taxon>
        <taxon>Roseobacteraceae</taxon>
        <taxon>Tropicimonas</taxon>
    </lineage>
</organism>
<evidence type="ECO:0000313" key="2">
    <source>
        <dbReference type="Proteomes" id="UP001597108"/>
    </source>
</evidence>
<sequence>MNDFLCKLVEQHPERGLEIARLARSDPNFMSICEEISLAEEALVRWQSLPGRAAEYAGILDELRKEFWSTLSPRTGRASGGDVDDTSK</sequence>
<reference evidence="2" key="1">
    <citation type="journal article" date="2019" name="Int. J. Syst. Evol. Microbiol.">
        <title>The Global Catalogue of Microorganisms (GCM) 10K type strain sequencing project: providing services to taxonomists for standard genome sequencing and annotation.</title>
        <authorList>
            <consortium name="The Broad Institute Genomics Platform"/>
            <consortium name="The Broad Institute Genome Sequencing Center for Infectious Disease"/>
            <person name="Wu L."/>
            <person name="Ma J."/>
        </authorList>
    </citation>
    <scope>NUCLEOTIDE SEQUENCE [LARGE SCALE GENOMIC DNA]</scope>
    <source>
        <strain evidence="2">CCUG 60524</strain>
    </source>
</reference>
<dbReference type="RefSeq" id="WP_386074296.1">
    <property type="nucleotide sequence ID" value="NZ_JBHTJT010000008.1"/>
</dbReference>